<evidence type="ECO:0000313" key="5">
    <source>
        <dbReference type="Proteomes" id="UP000324974"/>
    </source>
</evidence>
<organism evidence="4 5">
    <name type="scientific">Limnoglobus roseus</name>
    <dbReference type="NCBI Taxonomy" id="2598579"/>
    <lineage>
        <taxon>Bacteria</taxon>
        <taxon>Pseudomonadati</taxon>
        <taxon>Planctomycetota</taxon>
        <taxon>Planctomycetia</taxon>
        <taxon>Gemmatales</taxon>
        <taxon>Gemmataceae</taxon>
        <taxon>Limnoglobus</taxon>
    </lineage>
</organism>
<dbReference type="PROSITE" id="PS50110">
    <property type="entry name" value="RESPONSE_REGULATORY"/>
    <property type="match status" value="1"/>
</dbReference>
<dbReference type="AlphaFoldDB" id="A0A5C1ANP9"/>
<dbReference type="EMBL" id="CP042425">
    <property type="protein sequence ID" value="QEL20620.1"/>
    <property type="molecule type" value="Genomic_DNA"/>
</dbReference>
<dbReference type="PANTHER" id="PTHR44591">
    <property type="entry name" value="STRESS RESPONSE REGULATOR PROTEIN 1"/>
    <property type="match status" value="1"/>
</dbReference>
<dbReference type="PANTHER" id="PTHR44591:SF3">
    <property type="entry name" value="RESPONSE REGULATORY DOMAIN-CONTAINING PROTEIN"/>
    <property type="match status" value="1"/>
</dbReference>
<gene>
    <name evidence="4" type="ORF">PX52LOC_07725</name>
</gene>
<proteinExistence type="predicted"/>
<dbReference type="InterPro" id="IPR050595">
    <property type="entry name" value="Bact_response_regulator"/>
</dbReference>
<evidence type="ECO:0000259" key="3">
    <source>
        <dbReference type="PROSITE" id="PS50110"/>
    </source>
</evidence>
<protein>
    <submittedName>
        <fullName evidence="4">Response regulator</fullName>
    </submittedName>
</protein>
<dbReference type="Proteomes" id="UP000324974">
    <property type="component" value="Chromosome"/>
</dbReference>
<evidence type="ECO:0000313" key="4">
    <source>
        <dbReference type="EMBL" id="QEL20620.1"/>
    </source>
</evidence>
<dbReference type="SUPFAM" id="SSF52172">
    <property type="entry name" value="CheY-like"/>
    <property type="match status" value="1"/>
</dbReference>
<dbReference type="Gene3D" id="3.40.50.2300">
    <property type="match status" value="1"/>
</dbReference>
<dbReference type="InterPro" id="IPR011006">
    <property type="entry name" value="CheY-like_superfamily"/>
</dbReference>
<feature type="domain" description="Response regulatory" evidence="3">
    <location>
        <begin position="8"/>
        <end position="122"/>
    </location>
</feature>
<dbReference type="Pfam" id="PF00072">
    <property type="entry name" value="Response_reg"/>
    <property type="match status" value="1"/>
</dbReference>
<dbReference type="KEGG" id="lrs:PX52LOC_07725"/>
<dbReference type="SMART" id="SM00448">
    <property type="entry name" value="REC"/>
    <property type="match status" value="1"/>
</dbReference>
<accession>A0A5C1ANP9</accession>
<reference evidence="5" key="1">
    <citation type="submission" date="2019-08" db="EMBL/GenBank/DDBJ databases">
        <title>Limnoglobus roseus gen. nov., sp. nov., a novel freshwater planctomycete with a giant genome from the family Gemmataceae.</title>
        <authorList>
            <person name="Kulichevskaya I.S."/>
            <person name="Naumoff D.G."/>
            <person name="Miroshnikov K."/>
            <person name="Ivanova A."/>
            <person name="Philippov D.A."/>
            <person name="Hakobyan A."/>
            <person name="Rijpstra I.C."/>
            <person name="Sinninghe Damste J.S."/>
            <person name="Liesack W."/>
            <person name="Dedysh S.N."/>
        </authorList>
    </citation>
    <scope>NUCLEOTIDE SEQUENCE [LARGE SCALE GENOMIC DNA]</scope>
    <source>
        <strain evidence="5">PX52</strain>
    </source>
</reference>
<name>A0A5C1ANP9_9BACT</name>
<evidence type="ECO:0000256" key="1">
    <source>
        <dbReference type="ARBA" id="ARBA00022553"/>
    </source>
</evidence>
<sequence>MADREPLSVLVVDDNTDAADSLAQFLALKGYTVRTAYNGPDALTLAAATPPDVALLDLMMPVMDGWEVAKRLDAARPRPVLVAITGSDGDVSRNRSQWAHIPFHLVKPVAHEILLNLLAWADRTREARRRMDGSD</sequence>
<dbReference type="RefSeq" id="WP_168219452.1">
    <property type="nucleotide sequence ID" value="NZ_CP042425.1"/>
</dbReference>
<dbReference type="GO" id="GO:0000160">
    <property type="term" value="P:phosphorelay signal transduction system"/>
    <property type="evidence" value="ECO:0007669"/>
    <property type="project" value="InterPro"/>
</dbReference>
<dbReference type="InterPro" id="IPR001789">
    <property type="entry name" value="Sig_transdc_resp-reg_receiver"/>
</dbReference>
<keyword evidence="1 2" id="KW-0597">Phosphoprotein</keyword>
<feature type="modified residue" description="4-aspartylphosphate" evidence="2">
    <location>
        <position position="57"/>
    </location>
</feature>
<keyword evidence="5" id="KW-1185">Reference proteome</keyword>
<evidence type="ECO:0000256" key="2">
    <source>
        <dbReference type="PROSITE-ProRule" id="PRU00169"/>
    </source>
</evidence>